<keyword evidence="2" id="KW-1185">Reference proteome</keyword>
<dbReference type="PANTHER" id="PTHR43612">
    <property type="entry name" value="TRIFUNCTIONAL ENZYME SUBUNIT ALPHA"/>
    <property type="match status" value="1"/>
</dbReference>
<gene>
    <name evidence="1" type="ORF">D0Z70_13295</name>
</gene>
<accession>A0A418YR55</accession>
<dbReference type="CDD" id="cd06558">
    <property type="entry name" value="crotonase-like"/>
    <property type="match status" value="1"/>
</dbReference>
<dbReference type="EMBL" id="QVRA01000011">
    <property type="protein sequence ID" value="RJG54121.1"/>
    <property type="molecule type" value="Genomic_DNA"/>
</dbReference>
<evidence type="ECO:0000313" key="2">
    <source>
        <dbReference type="Proteomes" id="UP000283469"/>
    </source>
</evidence>
<dbReference type="RefSeq" id="WP_119747193.1">
    <property type="nucleotide sequence ID" value="NZ_QVRA01000011.1"/>
</dbReference>
<dbReference type="AlphaFoldDB" id="A0A418YR55"/>
<dbReference type="GO" id="GO:0004300">
    <property type="term" value="F:enoyl-CoA hydratase activity"/>
    <property type="evidence" value="ECO:0007669"/>
    <property type="project" value="TreeGrafter"/>
</dbReference>
<dbReference type="Pfam" id="PF00378">
    <property type="entry name" value="ECH_1"/>
    <property type="match status" value="1"/>
</dbReference>
<dbReference type="GO" id="GO:0016853">
    <property type="term" value="F:isomerase activity"/>
    <property type="evidence" value="ECO:0007669"/>
    <property type="project" value="UniProtKB-KW"/>
</dbReference>
<dbReference type="GO" id="GO:0006635">
    <property type="term" value="P:fatty acid beta-oxidation"/>
    <property type="evidence" value="ECO:0007669"/>
    <property type="project" value="TreeGrafter"/>
</dbReference>
<protein>
    <submittedName>
        <fullName evidence="1">Enoyl-CoA hydratase/isomerase family protein</fullName>
    </submittedName>
</protein>
<dbReference type="Gene3D" id="3.90.226.10">
    <property type="entry name" value="2-enoyl-CoA Hydratase, Chain A, domain 1"/>
    <property type="match status" value="1"/>
</dbReference>
<evidence type="ECO:0000313" key="1">
    <source>
        <dbReference type="EMBL" id="RJG54121.1"/>
    </source>
</evidence>
<dbReference type="InterPro" id="IPR029045">
    <property type="entry name" value="ClpP/crotonase-like_dom_sf"/>
</dbReference>
<organism evidence="1 2">
    <name type="scientific">Sphingobium terrigena</name>
    <dbReference type="NCBI Taxonomy" id="2304063"/>
    <lineage>
        <taxon>Bacteria</taxon>
        <taxon>Pseudomonadati</taxon>
        <taxon>Pseudomonadota</taxon>
        <taxon>Alphaproteobacteria</taxon>
        <taxon>Sphingomonadales</taxon>
        <taxon>Sphingomonadaceae</taxon>
        <taxon>Sphingobium</taxon>
    </lineage>
</organism>
<comment type="caution">
    <text evidence="1">The sequence shown here is derived from an EMBL/GenBank/DDBJ whole genome shotgun (WGS) entry which is preliminary data.</text>
</comment>
<dbReference type="SUPFAM" id="SSF52096">
    <property type="entry name" value="ClpP/crotonase"/>
    <property type="match status" value="1"/>
</dbReference>
<dbReference type="PANTHER" id="PTHR43612:SF3">
    <property type="entry name" value="TRIFUNCTIONAL ENZYME SUBUNIT ALPHA, MITOCHONDRIAL"/>
    <property type="match status" value="1"/>
</dbReference>
<keyword evidence="1" id="KW-0413">Isomerase</keyword>
<dbReference type="InterPro" id="IPR050136">
    <property type="entry name" value="FA_oxidation_alpha_subunit"/>
</dbReference>
<dbReference type="GO" id="GO:0016509">
    <property type="term" value="F:long-chain (3S)-3-hydroxyacyl-CoA dehydrogenase (NAD+) activity"/>
    <property type="evidence" value="ECO:0007669"/>
    <property type="project" value="TreeGrafter"/>
</dbReference>
<dbReference type="OrthoDB" id="9771883at2"/>
<dbReference type="Proteomes" id="UP000283469">
    <property type="component" value="Unassembled WGS sequence"/>
</dbReference>
<proteinExistence type="predicted"/>
<dbReference type="InterPro" id="IPR001753">
    <property type="entry name" value="Enoyl-CoA_hydra/iso"/>
</dbReference>
<sequence length="312" mass="32786">MQNITMEVDGHGVALVTLDVPGKPINVISQSVQQDLDLFVERLRTDPEIRGTIVRSGKTGGLCAGADLGEMLDDIARWREAESQDDLRAAVAEAGGYSQRIRAIETCGKPVAVIVHGQALGGGLELALAGHYRVAVDDATLRLALPEASIGLMPGAGATQRLIRMIGINAALPYLLDGTPLTLSDALAGGVVHAAATDGPQALKTARQWILTSGDPVAPWDVKGFKLPGGGSHSPAAYQFFGPAMAARLAEADQSPGIGNILKAVYEGAQVPIDAGLRIETRYFFNTARSPDAKAKIDAFFARRSTRNKATA</sequence>
<name>A0A418YR55_9SPHN</name>
<reference evidence="1 2" key="1">
    <citation type="submission" date="2018-08" db="EMBL/GenBank/DDBJ databases">
        <title>Sphingobium sp. EO9.</title>
        <authorList>
            <person name="Park Y."/>
            <person name="Kim K.H."/>
            <person name="Jeon C.O."/>
        </authorList>
    </citation>
    <scope>NUCLEOTIDE SEQUENCE [LARGE SCALE GENOMIC DNA]</scope>
    <source>
        <strain evidence="1 2">EO9</strain>
    </source>
</reference>